<keyword evidence="2" id="KW-1185">Reference proteome</keyword>
<organism evidence="1 2">
    <name type="scientific">Ectopseudomonas toyotomiensis</name>
    <dbReference type="NCBI Taxonomy" id="554344"/>
    <lineage>
        <taxon>Bacteria</taxon>
        <taxon>Pseudomonadati</taxon>
        <taxon>Pseudomonadota</taxon>
        <taxon>Gammaproteobacteria</taxon>
        <taxon>Pseudomonadales</taxon>
        <taxon>Pseudomonadaceae</taxon>
        <taxon>Ectopseudomonas</taxon>
    </lineage>
</organism>
<proteinExistence type="predicted"/>
<dbReference type="RefSeq" id="WP_074914144.1">
    <property type="nucleotide sequence ID" value="NZ_FOXK01000003.1"/>
</dbReference>
<evidence type="ECO:0000313" key="1">
    <source>
        <dbReference type="EMBL" id="SFP51522.1"/>
    </source>
</evidence>
<evidence type="ECO:0000313" key="2">
    <source>
        <dbReference type="Proteomes" id="UP000182025"/>
    </source>
</evidence>
<accession>A0A1I5QZ40</accession>
<name>A0A1I5QZ40_9GAMM</name>
<gene>
    <name evidence="1" type="ORF">SAMN05216177_103207</name>
</gene>
<protein>
    <submittedName>
        <fullName evidence="1">Uncharacterized protein</fullName>
    </submittedName>
</protein>
<dbReference type="AlphaFoldDB" id="A0A1I5QZ40"/>
<sequence>MKRRKPNNPRARLERSCRAILSSNHVAVVCISPSGWQGMVNWKLAKRIPPGRQVANALCDIPHRWTIYVAGLCLDQSGNRYMKSIEAMPDGNYLAAHLTDVIETCVLDQRATCNPRHLIGSGWIAIPAQVSLTEDQAYRIFDLVGAWNQVKQVSA</sequence>
<dbReference type="OrthoDB" id="6997287at2"/>
<dbReference type="EMBL" id="FOXK01000003">
    <property type="protein sequence ID" value="SFP51522.1"/>
    <property type="molecule type" value="Genomic_DNA"/>
</dbReference>
<reference evidence="2" key="1">
    <citation type="submission" date="2016-10" db="EMBL/GenBank/DDBJ databases">
        <authorList>
            <person name="Varghese N."/>
            <person name="Submissions S."/>
        </authorList>
    </citation>
    <scope>NUCLEOTIDE SEQUENCE [LARGE SCALE GENOMIC DNA]</scope>
    <source>
        <strain evidence="2">JCM 15604</strain>
    </source>
</reference>
<dbReference type="Proteomes" id="UP000182025">
    <property type="component" value="Unassembled WGS sequence"/>
</dbReference>